<dbReference type="InterPro" id="IPR011006">
    <property type="entry name" value="CheY-like_superfamily"/>
</dbReference>
<feature type="modified residue" description="4-aspartylphosphate" evidence="7">
    <location>
        <position position="709"/>
    </location>
</feature>
<dbReference type="Pfam" id="PF00512">
    <property type="entry name" value="HisKA"/>
    <property type="match status" value="1"/>
</dbReference>
<evidence type="ECO:0000259" key="10">
    <source>
        <dbReference type="PROSITE" id="PS50112"/>
    </source>
</evidence>
<dbReference type="Gene3D" id="3.30.450.40">
    <property type="match status" value="1"/>
</dbReference>
<evidence type="ECO:0000259" key="11">
    <source>
        <dbReference type="PROSITE" id="PS50113"/>
    </source>
</evidence>
<dbReference type="CDD" id="cd00156">
    <property type="entry name" value="REC"/>
    <property type="match status" value="1"/>
</dbReference>
<dbReference type="InterPro" id="IPR029016">
    <property type="entry name" value="GAF-like_dom_sf"/>
</dbReference>
<dbReference type="Pfam" id="PF00072">
    <property type="entry name" value="Response_reg"/>
    <property type="match status" value="1"/>
</dbReference>
<dbReference type="PROSITE" id="PS50112">
    <property type="entry name" value="PAS"/>
    <property type="match status" value="1"/>
</dbReference>
<dbReference type="NCBIfam" id="TIGR00229">
    <property type="entry name" value="sensory_box"/>
    <property type="match status" value="1"/>
</dbReference>
<dbReference type="InterPro" id="IPR000014">
    <property type="entry name" value="PAS"/>
</dbReference>
<accession>A0AB39UUI8</accession>
<evidence type="ECO:0000256" key="4">
    <source>
        <dbReference type="ARBA" id="ARBA00022679"/>
    </source>
</evidence>
<keyword evidence="4" id="KW-0808">Transferase</keyword>
<gene>
    <name evidence="12" type="ORF">AAIA72_12775</name>
</gene>
<evidence type="ECO:0000256" key="1">
    <source>
        <dbReference type="ARBA" id="ARBA00000085"/>
    </source>
</evidence>
<evidence type="ECO:0000259" key="8">
    <source>
        <dbReference type="PROSITE" id="PS50109"/>
    </source>
</evidence>
<dbReference type="SUPFAM" id="SSF47384">
    <property type="entry name" value="Homodimeric domain of signal transducing histidine kinase"/>
    <property type="match status" value="1"/>
</dbReference>
<dbReference type="SMART" id="SM00091">
    <property type="entry name" value="PAS"/>
    <property type="match status" value="1"/>
</dbReference>
<dbReference type="InterPro" id="IPR035965">
    <property type="entry name" value="PAS-like_dom_sf"/>
</dbReference>
<dbReference type="PROSITE" id="PS50109">
    <property type="entry name" value="HIS_KIN"/>
    <property type="match status" value="1"/>
</dbReference>
<dbReference type="InterPro" id="IPR036890">
    <property type="entry name" value="HATPase_C_sf"/>
</dbReference>
<dbReference type="SMART" id="SM00387">
    <property type="entry name" value="HATPase_c"/>
    <property type="match status" value="1"/>
</dbReference>
<evidence type="ECO:0000256" key="2">
    <source>
        <dbReference type="ARBA" id="ARBA00012438"/>
    </source>
</evidence>
<evidence type="ECO:0000256" key="7">
    <source>
        <dbReference type="PROSITE-ProRule" id="PRU00169"/>
    </source>
</evidence>
<evidence type="ECO:0000256" key="3">
    <source>
        <dbReference type="ARBA" id="ARBA00022553"/>
    </source>
</evidence>
<dbReference type="RefSeq" id="WP_369600699.1">
    <property type="nucleotide sequence ID" value="NZ_CP154858.1"/>
</dbReference>
<evidence type="ECO:0000313" key="12">
    <source>
        <dbReference type="EMBL" id="XDT71674.1"/>
    </source>
</evidence>
<feature type="domain" description="PAS" evidence="10">
    <location>
        <begin position="183"/>
        <end position="222"/>
    </location>
</feature>
<dbReference type="EC" id="2.7.13.3" evidence="2"/>
<dbReference type="InterPro" id="IPR004358">
    <property type="entry name" value="Sig_transdc_His_kin-like_C"/>
</dbReference>
<dbReference type="SUPFAM" id="SSF55781">
    <property type="entry name" value="GAF domain-like"/>
    <property type="match status" value="1"/>
</dbReference>
<evidence type="ECO:0000259" key="9">
    <source>
        <dbReference type="PROSITE" id="PS50110"/>
    </source>
</evidence>
<keyword evidence="12" id="KW-0067">ATP-binding</keyword>
<dbReference type="SMART" id="SM00065">
    <property type="entry name" value="GAF"/>
    <property type="match status" value="1"/>
</dbReference>
<dbReference type="EMBL" id="CP154858">
    <property type="protein sequence ID" value="XDT71674.1"/>
    <property type="molecule type" value="Genomic_DNA"/>
</dbReference>
<dbReference type="CDD" id="cd00082">
    <property type="entry name" value="HisKA"/>
    <property type="match status" value="1"/>
</dbReference>
<dbReference type="Gene3D" id="1.10.287.130">
    <property type="match status" value="1"/>
</dbReference>
<dbReference type="PANTHER" id="PTHR43547:SF2">
    <property type="entry name" value="HYBRID SIGNAL TRANSDUCTION HISTIDINE KINASE C"/>
    <property type="match status" value="1"/>
</dbReference>
<dbReference type="SUPFAM" id="SSF55785">
    <property type="entry name" value="PYP-like sensor domain (PAS domain)"/>
    <property type="match status" value="1"/>
</dbReference>
<dbReference type="Pfam" id="PF02518">
    <property type="entry name" value="HATPase_c"/>
    <property type="match status" value="1"/>
</dbReference>
<dbReference type="Pfam" id="PF01590">
    <property type="entry name" value="GAF"/>
    <property type="match status" value="1"/>
</dbReference>
<dbReference type="GO" id="GO:0005524">
    <property type="term" value="F:ATP binding"/>
    <property type="evidence" value="ECO:0007669"/>
    <property type="project" value="UniProtKB-KW"/>
</dbReference>
<keyword evidence="5" id="KW-0418">Kinase</keyword>
<dbReference type="InterPro" id="IPR001789">
    <property type="entry name" value="Sig_transdc_resp-reg_receiver"/>
</dbReference>
<dbReference type="CDD" id="cd00130">
    <property type="entry name" value="PAS"/>
    <property type="match status" value="1"/>
</dbReference>
<feature type="domain" description="PAC" evidence="11">
    <location>
        <begin position="247"/>
        <end position="301"/>
    </location>
</feature>
<dbReference type="InterPro" id="IPR003594">
    <property type="entry name" value="HATPase_dom"/>
</dbReference>
<dbReference type="SMART" id="SM00448">
    <property type="entry name" value="REC"/>
    <property type="match status" value="1"/>
</dbReference>
<dbReference type="FunFam" id="1.10.287.130:FF:000001">
    <property type="entry name" value="Two-component sensor histidine kinase"/>
    <property type="match status" value="1"/>
</dbReference>
<dbReference type="InterPro" id="IPR000700">
    <property type="entry name" value="PAS-assoc_C"/>
</dbReference>
<dbReference type="KEGG" id="tcd:AAIA72_12775"/>
<dbReference type="PROSITE" id="PS50113">
    <property type="entry name" value="PAC"/>
    <property type="match status" value="1"/>
</dbReference>
<dbReference type="Gene3D" id="3.30.450.20">
    <property type="entry name" value="PAS domain"/>
    <property type="match status" value="1"/>
</dbReference>
<comment type="caution">
    <text evidence="7">Lacks conserved residue(s) required for the propagation of feature annotation.</text>
</comment>
<dbReference type="Gene3D" id="3.30.565.10">
    <property type="entry name" value="Histidine kinase-like ATPase, C-terminal domain"/>
    <property type="match status" value="1"/>
</dbReference>
<dbReference type="PANTHER" id="PTHR43547">
    <property type="entry name" value="TWO-COMPONENT HISTIDINE KINASE"/>
    <property type="match status" value="1"/>
</dbReference>
<evidence type="ECO:0000256" key="5">
    <source>
        <dbReference type="ARBA" id="ARBA00022777"/>
    </source>
</evidence>
<dbReference type="InterPro" id="IPR001610">
    <property type="entry name" value="PAC"/>
</dbReference>
<dbReference type="SMART" id="SM00086">
    <property type="entry name" value="PAC"/>
    <property type="match status" value="1"/>
</dbReference>
<comment type="catalytic activity">
    <reaction evidence="1">
        <text>ATP + protein L-histidine = ADP + protein N-phospho-L-histidine.</text>
        <dbReference type="EC" id="2.7.13.3"/>
    </reaction>
</comment>
<keyword evidence="12" id="KW-0547">Nucleotide-binding</keyword>
<dbReference type="InterPro" id="IPR036097">
    <property type="entry name" value="HisK_dim/P_sf"/>
</dbReference>
<sequence length="779" mass="85045">MSTTLERFADALRAFNQIVESDQDQQEKYAAILHLGLDYLNLDMGLISHVEGNTYTIVASATREGDSPAPGTTFDLGQTYCVHTLQAGAPTAFEEAGKSTIASHPCYTTFGLEAYIGVPILADGRAWGTLNFTSAAPRRIPFSEADFALLETFAQWISLYMRFAQQAERVREADETLRLRGTLLDAVANAIMITDAGGHIEWVNPAFTAMTGYTLNEVRGHTPRILSSGRQKPEVYARLWQTISKGEVWKGELINRRKNGQLYHEEQTITPVMDARGNITRFIAIKEDVSHRYALDRLKHEFISVVSHELRTPLTAIRGSLGLLTSPAMPPLPDKARELLNIANDNCERLVRLVNDILDVEKIEANEMPFDLQPIMLETVLRSVAEQSEGICREHGIRINLSGNGLSARLLGDADRLHQLFLNLIANAISFSPDGQQIDVTARLDGGRIHVRIRDYGPGVPESFVPHLFDKFAQAQHPDTRTHGGSGLGLAIARAIAERHGGHLSYAAPGDGPGACFEVTLPALESNPLQLPGEAPARHLLLAAADPALHEAVIRHLDDSSWQLSVTAEWPPSCTTVTPAPDAILVPASLGTARLLDGIAQIRRRAGYEDVPVIVLQGDESPEPSLTHLQAVDVLRSPFREGDLRRCVARLQCIRHGQHGQILYVEDDPSLTTVVAGILADIADVHPAHSLRAARDWLSDHDADLILLDQRLPDGHGLSLIHWLQARGSQIPVVVISGYPLPASGLPPLAGFLQKGALSNGQLQTLVAELIAPRHNGTD</sequence>
<proteinExistence type="predicted"/>
<protein>
    <recommendedName>
        <fullName evidence="2">histidine kinase</fullName>
        <ecNumber evidence="2">2.7.13.3</ecNumber>
    </recommendedName>
</protein>
<organism evidence="12">
    <name type="scientific">Thermohahella caldifontis</name>
    <dbReference type="NCBI Taxonomy" id="3142973"/>
    <lineage>
        <taxon>Bacteria</taxon>
        <taxon>Pseudomonadati</taxon>
        <taxon>Pseudomonadota</taxon>
        <taxon>Gammaproteobacteria</taxon>
        <taxon>Oceanospirillales</taxon>
        <taxon>Hahellaceae</taxon>
        <taxon>Thermohahella</taxon>
    </lineage>
</organism>
<evidence type="ECO:0000256" key="6">
    <source>
        <dbReference type="ARBA" id="ARBA00023012"/>
    </source>
</evidence>
<name>A0AB39UUI8_9GAMM</name>
<keyword evidence="6" id="KW-0902">Two-component regulatory system</keyword>
<dbReference type="SUPFAM" id="SSF55874">
    <property type="entry name" value="ATPase domain of HSP90 chaperone/DNA topoisomerase II/histidine kinase"/>
    <property type="match status" value="1"/>
</dbReference>
<dbReference type="Gene3D" id="3.40.50.2300">
    <property type="match status" value="1"/>
</dbReference>
<dbReference type="AlphaFoldDB" id="A0AB39UUI8"/>
<dbReference type="SMART" id="SM00388">
    <property type="entry name" value="HisKA"/>
    <property type="match status" value="1"/>
</dbReference>
<dbReference type="Pfam" id="PF13426">
    <property type="entry name" value="PAS_9"/>
    <property type="match status" value="1"/>
</dbReference>
<dbReference type="InterPro" id="IPR005467">
    <property type="entry name" value="His_kinase_dom"/>
</dbReference>
<dbReference type="SUPFAM" id="SSF52172">
    <property type="entry name" value="CheY-like"/>
    <property type="match status" value="2"/>
</dbReference>
<dbReference type="GO" id="GO:0000155">
    <property type="term" value="F:phosphorelay sensor kinase activity"/>
    <property type="evidence" value="ECO:0007669"/>
    <property type="project" value="InterPro"/>
</dbReference>
<feature type="domain" description="Histidine kinase" evidence="8">
    <location>
        <begin position="305"/>
        <end position="525"/>
    </location>
</feature>
<dbReference type="InterPro" id="IPR003018">
    <property type="entry name" value="GAF"/>
</dbReference>
<dbReference type="PRINTS" id="PR00344">
    <property type="entry name" value="BCTRLSENSOR"/>
</dbReference>
<keyword evidence="3 7" id="KW-0597">Phosphoprotein</keyword>
<dbReference type="PROSITE" id="PS50110">
    <property type="entry name" value="RESPONSE_REGULATORY"/>
    <property type="match status" value="2"/>
</dbReference>
<dbReference type="CDD" id="cd00075">
    <property type="entry name" value="HATPase"/>
    <property type="match status" value="1"/>
</dbReference>
<feature type="domain" description="Response regulatory" evidence="9">
    <location>
        <begin position="539"/>
        <end position="652"/>
    </location>
</feature>
<dbReference type="InterPro" id="IPR003661">
    <property type="entry name" value="HisK_dim/P_dom"/>
</dbReference>
<feature type="domain" description="Response regulatory" evidence="9">
    <location>
        <begin position="661"/>
        <end position="770"/>
    </location>
</feature>
<reference evidence="12" key="1">
    <citation type="submission" date="2024-05" db="EMBL/GenBank/DDBJ databases">
        <title>Genome sequencing of novel strain.</title>
        <authorList>
            <person name="Ganbat D."/>
            <person name="Ganbat S."/>
            <person name="Lee S.-J."/>
        </authorList>
    </citation>
    <scope>NUCLEOTIDE SEQUENCE</scope>
    <source>
        <strain evidence="12">SMD15-11</strain>
    </source>
</reference>